<dbReference type="SMART" id="SM00318">
    <property type="entry name" value="SNc"/>
    <property type="match status" value="1"/>
</dbReference>
<dbReference type="GO" id="GO:0016787">
    <property type="term" value="F:hydrolase activity"/>
    <property type="evidence" value="ECO:0007669"/>
    <property type="project" value="UniProtKB-KW"/>
</dbReference>
<dbReference type="InterPro" id="IPR016071">
    <property type="entry name" value="Staphylococal_nuclease_OB-fold"/>
</dbReference>
<dbReference type="PROSITE" id="PS50830">
    <property type="entry name" value="TNASE_3"/>
    <property type="match status" value="1"/>
</dbReference>
<feature type="domain" description="TNase-like" evidence="4">
    <location>
        <begin position="58"/>
        <end position="190"/>
    </location>
</feature>
<dbReference type="OrthoDB" id="9805504at2"/>
<keyword evidence="2 5" id="KW-0255">Endonuclease</keyword>
<keyword evidence="1" id="KW-0540">Nuclease</keyword>
<proteinExistence type="predicted"/>
<evidence type="ECO:0000313" key="6">
    <source>
        <dbReference type="Proteomes" id="UP000253628"/>
    </source>
</evidence>
<dbReference type="AlphaFoldDB" id="A0A366H642"/>
<accession>A0A366H642</accession>
<dbReference type="Pfam" id="PF00565">
    <property type="entry name" value="SNase"/>
    <property type="match status" value="1"/>
</dbReference>
<protein>
    <submittedName>
        <fullName evidence="5">Endonuclease YncB(Thermonuclease family)</fullName>
    </submittedName>
</protein>
<dbReference type="Proteomes" id="UP000253628">
    <property type="component" value="Unassembled WGS sequence"/>
</dbReference>
<dbReference type="PANTHER" id="PTHR12302">
    <property type="entry name" value="EBNA2 BINDING PROTEIN P100"/>
    <property type="match status" value="1"/>
</dbReference>
<keyword evidence="3" id="KW-0378">Hydrolase</keyword>
<evidence type="ECO:0000259" key="4">
    <source>
        <dbReference type="PROSITE" id="PS50830"/>
    </source>
</evidence>
<dbReference type="RefSeq" id="WP_113934250.1">
    <property type="nucleotide sequence ID" value="NZ_JACCEU010000006.1"/>
</dbReference>
<reference evidence="5 6" key="1">
    <citation type="submission" date="2018-06" db="EMBL/GenBank/DDBJ databases">
        <title>Genomic Encyclopedia of Type Strains, Phase IV (KMG-IV): sequencing the most valuable type-strain genomes for metagenomic binning, comparative biology and taxonomic classification.</title>
        <authorList>
            <person name="Goeker M."/>
        </authorList>
    </citation>
    <scope>NUCLEOTIDE SEQUENCE [LARGE SCALE GENOMIC DNA]</scope>
    <source>
        <strain evidence="5 6">DSM 25520</strain>
    </source>
</reference>
<evidence type="ECO:0000256" key="1">
    <source>
        <dbReference type="ARBA" id="ARBA00022722"/>
    </source>
</evidence>
<name>A0A366H642_9BURK</name>
<evidence type="ECO:0000256" key="3">
    <source>
        <dbReference type="ARBA" id="ARBA00022801"/>
    </source>
</evidence>
<organism evidence="5 6">
    <name type="scientific">Eoetvoesiella caeni</name>
    <dbReference type="NCBI Taxonomy" id="645616"/>
    <lineage>
        <taxon>Bacteria</taxon>
        <taxon>Pseudomonadati</taxon>
        <taxon>Pseudomonadota</taxon>
        <taxon>Betaproteobacteria</taxon>
        <taxon>Burkholderiales</taxon>
        <taxon>Alcaligenaceae</taxon>
        <taxon>Eoetvoesiella</taxon>
    </lineage>
</organism>
<keyword evidence="6" id="KW-1185">Reference proteome</keyword>
<dbReference type="SUPFAM" id="SSF50199">
    <property type="entry name" value="Staphylococcal nuclease"/>
    <property type="match status" value="1"/>
</dbReference>
<sequence length="209" mass="23071">MKQLLQILVSRLFARLPKKFRGPVQIGLAALVLAGLGVASAYEGQAPESAGQHAEGHYQLQGRVVHVADGDTFTLMVGGRQEKIRMASIDAPETTKNRERPGQPMAQVSKDALAELVAGKTLALDCYEKDRYGRNVCDVPLADGTTANQRQVAAGMAWANMEGRGKFMRDPRLPGLEQKARQARLGLWRDADPIKPWAWRYDCWQKGKC</sequence>
<dbReference type="EMBL" id="QNRQ01000009">
    <property type="protein sequence ID" value="RBP37559.1"/>
    <property type="molecule type" value="Genomic_DNA"/>
</dbReference>
<evidence type="ECO:0000313" key="5">
    <source>
        <dbReference type="EMBL" id="RBP37559.1"/>
    </source>
</evidence>
<comment type="caution">
    <text evidence="5">The sequence shown here is derived from an EMBL/GenBank/DDBJ whole genome shotgun (WGS) entry which is preliminary data.</text>
</comment>
<dbReference type="InterPro" id="IPR035437">
    <property type="entry name" value="SNase_OB-fold_sf"/>
</dbReference>
<gene>
    <name evidence="5" type="ORF">DFR37_109124</name>
</gene>
<dbReference type="GO" id="GO:0004519">
    <property type="term" value="F:endonuclease activity"/>
    <property type="evidence" value="ECO:0007669"/>
    <property type="project" value="UniProtKB-KW"/>
</dbReference>
<dbReference type="Gene3D" id="2.40.50.90">
    <property type="match status" value="1"/>
</dbReference>
<dbReference type="PANTHER" id="PTHR12302:SF3">
    <property type="entry name" value="SERINE_THREONINE-PROTEIN KINASE 31"/>
    <property type="match status" value="1"/>
</dbReference>
<evidence type="ECO:0000256" key="2">
    <source>
        <dbReference type="ARBA" id="ARBA00022759"/>
    </source>
</evidence>